<evidence type="ECO:0000256" key="3">
    <source>
        <dbReference type="ARBA" id="ARBA00022801"/>
    </source>
</evidence>
<dbReference type="GO" id="GO:0008270">
    <property type="term" value="F:zinc ion binding"/>
    <property type="evidence" value="ECO:0007669"/>
    <property type="project" value="UniProtKB-UniRule"/>
</dbReference>
<accession>A0A3P7W4X5</accession>
<organism evidence="10 11">
    <name type="scientific">Haemonchus placei</name>
    <name type="common">Barber's pole worm</name>
    <dbReference type="NCBI Taxonomy" id="6290"/>
    <lineage>
        <taxon>Eukaryota</taxon>
        <taxon>Metazoa</taxon>
        <taxon>Ecdysozoa</taxon>
        <taxon>Nematoda</taxon>
        <taxon>Chromadorea</taxon>
        <taxon>Rhabditida</taxon>
        <taxon>Rhabditina</taxon>
        <taxon>Rhabditomorpha</taxon>
        <taxon>Strongyloidea</taxon>
        <taxon>Trichostrongylidae</taxon>
        <taxon>Haemonchus</taxon>
    </lineage>
</organism>
<dbReference type="GO" id="GO:0006508">
    <property type="term" value="P:proteolysis"/>
    <property type="evidence" value="ECO:0007669"/>
    <property type="project" value="UniProtKB-KW"/>
</dbReference>
<keyword evidence="5 7" id="KW-0482">Metalloprotease</keyword>
<comment type="cofactor">
    <cofactor evidence="7 8">
        <name>Zn(2+)</name>
        <dbReference type="ChEBI" id="CHEBI:29105"/>
    </cofactor>
    <text evidence="7 8">Binds 1 zinc ion per subunit.</text>
</comment>
<evidence type="ECO:0000259" key="9">
    <source>
        <dbReference type="PROSITE" id="PS51864"/>
    </source>
</evidence>
<dbReference type="InterPro" id="IPR001506">
    <property type="entry name" value="Peptidase_M12A"/>
</dbReference>
<keyword evidence="4 7" id="KW-0862">Zinc</keyword>
<feature type="binding site" evidence="7">
    <location>
        <position position="204"/>
    </location>
    <ligand>
        <name>Zn(2+)</name>
        <dbReference type="ChEBI" id="CHEBI:29105"/>
        <note>catalytic</note>
    </ligand>
</feature>
<dbReference type="PANTHER" id="PTHR10127:SF780">
    <property type="entry name" value="METALLOENDOPEPTIDASE"/>
    <property type="match status" value="1"/>
</dbReference>
<dbReference type="OrthoDB" id="5851760at2759"/>
<evidence type="ECO:0000256" key="4">
    <source>
        <dbReference type="ARBA" id="ARBA00022833"/>
    </source>
</evidence>
<keyword evidence="11" id="KW-1185">Reference proteome</keyword>
<dbReference type="Gene3D" id="3.40.390.10">
    <property type="entry name" value="Collagenase (Catalytic Domain)"/>
    <property type="match status" value="1"/>
</dbReference>
<dbReference type="GO" id="GO:0004222">
    <property type="term" value="F:metalloendopeptidase activity"/>
    <property type="evidence" value="ECO:0007669"/>
    <property type="project" value="UniProtKB-UniRule"/>
</dbReference>
<dbReference type="PRINTS" id="PR00480">
    <property type="entry name" value="ASTACIN"/>
</dbReference>
<comment type="caution">
    <text evidence="7">Lacks conserved residue(s) required for the propagation of feature annotation.</text>
</comment>
<dbReference type="EC" id="3.4.24.-" evidence="8"/>
<feature type="active site" evidence="7">
    <location>
        <position position="195"/>
    </location>
</feature>
<dbReference type="Pfam" id="PF01400">
    <property type="entry name" value="Astacin"/>
    <property type="match status" value="1"/>
</dbReference>
<dbReference type="STRING" id="6290.A0A3P7W4X5"/>
<evidence type="ECO:0000256" key="7">
    <source>
        <dbReference type="PROSITE-ProRule" id="PRU01211"/>
    </source>
</evidence>
<evidence type="ECO:0000256" key="8">
    <source>
        <dbReference type="RuleBase" id="RU361183"/>
    </source>
</evidence>
<evidence type="ECO:0000313" key="10">
    <source>
        <dbReference type="EMBL" id="VDO56050.1"/>
    </source>
</evidence>
<dbReference type="InterPro" id="IPR024079">
    <property type="entry name" value="MetalloPept_cat_dom_sf"/>
</dbReference>
<keyword evidence="1 7" id="KW-0645">Protease</keyword>
<gene>
    <name evidence="10" type="ORF">HPLM_LOCUS15285</name>
</gene>
<dbReference type="AlphaFoldDB" id="A0A3P7W4X5"/>
<dbReference type="PROSITE" id="PS51864">
    <property type="entry name" value="ASTACIN"/>
    <property type="match status" value="1"/>
</dbReference>
<dbReference type="PANTHER" id="PTHR10127">
    <property type="entry name" value="DISCOIDIN, CUB, EGF, LAMININ , AND ZINC METALLOPROTEASE DOMAIN CONTAINING"/>
    <property type="match status" value="1"/>
</dbReference>
<name>A0A3P7W4X5_HAEPC</name>
<dbReference type="SUPFAM" id="SSF55486">
    <property type="entry name" value="Metalloproteases ('zincins'), catalytic domain"/>
    <property type="match status" value="1"/>
</dbReference>
<feature type="binding site" evidence="7">
    <location>
        <position position="194"/>
    </location>
    <ligand>
        <name>Zn(2+)</name>
        <dbReference type="ChEBI" id="CHEBI:29105"/>
        <note>catalytic</note>
    </ligand>
</feature>
<sequence>MQVCGPSFLKIRDTFKRVEEKIVKTLRLTPELLKSLQERLKKWRPIKNDKVEEAGDSIEEINENSQVGEDLYQADMVLTVEQAEEIVEGIEEQDGKSRTKRQAFKDHRYPRMTWSEGVNFYFHESASKEVRSAFIKGAKLWEKDTCINFAENSSATDRIMVFPQQGCWSFVGKVGGEQNLSLGAGCESVATAAHEIGHALGLLHTMSRYDRDDYITLNTVNIKSPAGTVIQVRLKDFSTGLSVDGCKYAGVEIKTNKDQTLTGYRFCSPDAAGITLQSFTNRVPIMTYNRIYQSKTVLEYRYGTYSTPFRFKIIY</sequence>
<feature type="binding site" evidence="7">
    <location>
        <position position="198"/>
    </location>
    <ligand>
        <name>Zn(2+)</name>
        <dbReference type="ChEBI" id="CHEBI:29105"/>
        <note>catalytic</note>
    </ligand>
</feature>
<evidence type="ECO:0000256" key="1">
    <source>
        <dbReference type="ARBA" id="ARBA00022670"/>
    </source>
</evidence>
<dbReference type="Proteomes" id="UP000268014">
    <property type="component" value="Unassembled WGS sequence"/>
</dbReference>
<evidence type="ECO:0000256" key="5">
    <source>
        <dbReference type="ARBA" id="ARBA00023049"/>
    </source>
</evidence>
<proteinExistence type="predicted"/>
<evidence type="ECO:0000256" key="2">
    <source>
        <dbReference type="ARBA" id="ARBA00022723"/>
    </source>
</evidence>
<keyword evidence="2 7" id="KW-0479">Metal-binding</keyword>
<protein>
    <recommendedName>
        <fullName evidence="8">Metalloendopeptidase</fullName>
        <ecNumber evidence="8">3.4.24.-</ecNumber>
    </recommendedName>
</protein>
<evidence type="ECO:0000313" key="11">
    <source>
        <dbReference type="Proteomes" id="UP000268014"/>
    </source>
</evidence>
<feature type="domain" description="Peptidase M12A" evidence="9">
    <location>
        <begin position="102"/>
        <end position="222"/>
    </location>
</feature>
<reference evidence="10 11" key="1">
    <citation type="submission" date="2018-11" db="EMBL/GenBank/DDBJ databases">
        <authorList>
            <consortium name="Pathogen Informatics"/>
        </authorList>
    </citation>
    <scope>NUCLEOTIDE SEQUENCE [LARGE SCALE GENOMIC DNA]</scope>
    <source>
        <strain evidence="10 11">MHpl1</strain>
    </source>
</reference>
<keyword evidence="6" id="KW-1015">Disulfide bond</keyword>
<dbReference type="EMBL" id="UZAF01018916">
    <property type="protein sequence ID" value="VDO56050.1"/>
    <property type="molecule type" value="Genomic_DNA"/>
</dbReference>
<keyword evidence="3 7" id="KW-0378">Hydrolase</keyword>
<dbReference type="SMART" id="SM00235">
    <property type="entry name" value="ZnMc"/>
    <property type="match status" value="1"/>
</dbReference>
<dbReference type="InterPro" id="IPR006026">
    <property type="entry name" value="Peptidase_Metallo"/>
</dbReference>
<evidence type="ECO:0000256" key="6">
    <source>
        <dbReference type="ARBA" id="ARBA00023157"/>
    </source>
</evidence>